<dbReference type="InterPro" id="IPR036179">
    <property type="entry name" value="Ig-like_dom_sf"/>
</dbReference>
<dbReference type="InterPro" id="IPR013783">
    <property type="entry name" value="Ig-like_fold"/>
</dbReference>
<accession>A0A8J4WK44</accession>
<evidence type="ECO:0000256" key="7">
    <source>
        <dbReference type="SAM" id="SignalP"/>
    </source>
</evidence>
<dbReference type="AlphaFoldDB" id="A0A8J4WK44"/>
<dbReference type="GO" id="GO:0050839">
    <property type="term" value="F:cell adhesion molecule binding"/>
    <property type="evidence" value="ECO:0007669"/>
    <property type="project" value="TreeGrafter"/>
</dbReference>
<dbReference type="EMBL" id="LUCH01000022">
    <property type="protein sequence ID" value="KAF5406373.1"/>
    <property type="molecule type" value="Genomic_DNA"/>
</dbReference>
<dbReference type="InterPro" id="IPR051275">
    <property type="entry name" value="Cell_adhesion_signaling"/>
</dbReference>
<keyword evidence="2 6" id="KW-0472">Membrane</keyword>
<evidence type="ECO:0000256" key="6">
    <source>
        <dbReference type="SAM" id="Phobius"/>
    </source>
</evidence>
<dbReference type="SMART" id="SM00409">
    <property type="entry name" value="IG"/>
    <property type="match status" value="3"/>
</dbReference>
<dbReference type="PANTHER" id="PTHR11640">
    <property type="entry name" value="NEPHRIN"/>
    <property type="match status" value="1"/>
</dbReference>
<feature type="signal peptide" evidence="7">
    <location>
        <begin position="1"/>
        <end position="35"/>
    </location>
</feature>
<dbReference type="InterPro" id="IPR003598">
    <property type="entry name" value="Ig_sub2"/>
</dbReference>
<dbReference type="InterPro" id="IPR013098">
    <property type="entry name" value="Ig_I-set"/>
</dbReference>
<evidence type="ECO:0000256" key="2">
    <source>
        <dbReference type="ARBA" id="ARBA00023136"/>
    </source>
</evidence>
<organism evidence="9 10">
    <name type="scientific">Paragonimus heterotremus</name>
    <dbReference type="NCBI Taxonomy" id="100268"/>
    <lineage>
        <taxon>Eukaryota</taxon>
        <taxon>Metazoa</taxon>
        <taxon>Spiralia</taxon>
        <taxon>Lophotrochozoa</taxon>
        <taxon>Platyhelminthes</taxon>
        <taxon>Trematoda</taxon>
        <taxon>Digenea</taxon>
        <taxon>Plagiorchiida</taxon>
        <taxon>Troglotremata</taxon>
        <taxon>Troglotrematidae</taxon>
        <taxon>Paragonimus</taxon>
    </lineage>
</organism>
<feature type="chain" id="PRO_5035288720" description="Ig-like domain-containing protein" evidence="7">
    <location>
        <begin position="36"/>
        <end position="1139"/>
    </location>
</feature>
<name>A0A8J4WK44_9TREM</name>
<dbReference type="SUPFAM" id="SSF48726">
    <property type="entry name" value="Immunoglobulin"/>
    <property type="match status" value="2"/>
</dbReference>
<feature type="domain" description="Ig-like" evidence="8">
    <location>
        <begin position="674"/>
        <end position="768"/>
    </location>
</feature>
<keyword evidence="6" id="KW-1133">Transmembrane helix</keyword>
<comment type="caution">
    <text evidence="9">The sequence shown here is derived from an EMBL/GenBank/DDBJ whole genome shotgun (WGS) entry which is preliminary data.</text>
</comment>
<evidence type="ECO:0000256" key="3">
    <source>
        <dbReference type="ARBA" id="ARBA00023157"/>
    </source>
</evidence>
<sequence>MLALCRLTFTTNVHTINHGVPGLIISLLLSMDVLAELSSLPNPTNMILQGPVNQTVHIGQTAIFQCRIHDRHVNGITEEHLKKQGTKQLMVQWIINGFGVTNETLGAVHDKRYQMPGPANQGVHDLVITSTRLEDEATFICQADVKLYGVSKTPIVETFISQPVYLTVIIPPIGLTMKKRMRQYAGFYSQGTTQSEQSVKSILINQHFVANPDSEVLDDSEREDQTVSHIAAADDPAIESSKNEVGMSHFVSRTKQIQSGNVRNRTNAIMSITSQPTTMSPVLWIKENEALVVECCSEPSKPAANIQWFLSGKLLNDKSTGNSKQEGRRTETDKFSSKTRAFIQAMVEEFKIFEELQLKPLNKTRMNTSDSLPPDEDAITLEYVVNVLLDIDSIHVDILPETHPVEMREGATVQFVCSAITNPARPVFRWALLDAEQYSRGPVFNDSKATLQYYNDSTMHDRLLKSVPGEPTAFKLVLHRRMHLSRVRCWVGVSISEEAELMSSVSPSQKLWRRAEKTLDIQYGATFEPMIDNLRPGRIGQTVYLDCQADANPVAQLSLYRIGAEGQQILWELAMLELDQISNRTVDFHRSLERIKPLSSEFPQYTSFQEPSPSAVANAIKTKGSQILVSTTQKIRYPLQVNQIGDFGFYACVARNPGFPPAVKHLYVGHSDAPKVVQLHQTKDPVSNVVELVCYIQSVPRPLAAQIRWTKSGQPIETNDQINVYREQVTFGAKSVLQLRNLKPTDVSNYNCTAANEHGVGWRTIAVTLEAGIPLVFLVGTGAATLLALVFAILLGCFVRHTRHRTSRMKTGLISSPTHHKTNGLRTDHLQDNRNFQCTLELQSMLAGHCEINSQPIYEMQSQNCRLCRTATPVTSDAAQVYTGETVTPGVSSTHGQLMAMRVDIGEAGGLGNHNCKRSDDSGVETGDLTSVGLGGQNGLSNDPWDAMILPSPSPIIPNAYYSFVASQRDNCVNYGETFANTYLTSTPPGSALQHPTGFFDSNVNPCMSQSIMNRSISPILVVSPHHNVVVSTRTANIYENPVNSSSLILPSLVFQPQTIIGLPAKTGCGVSTSSFSPSQAPQIFPDLSVLPLKFCEHGSVAVSTTSIPVATDHLIHVNAFHRPFDCSEEEEEESGTKV</sequence>
<dbReference type="GO" id="GO:0098609">
    <property type="term" value="P:cell-cell adhesion"/>
    <property type="evidence" value="ECO:0007669"/>
    <property type="project" value="TreeGrafter"/>
</dbReference>
<dbReference type="Pfam" id="PF07679">
    <property type="entry name" value="I-set"/>
    <property type="match status" value="1"/>
</dbReference>
<dbReference type="PROSITE" id="PS50835">
    <property type="entry name" value="IG_LIKE"/>
    <property type="match status" value="2"/>
</dbReference>
<feature type="transmembrane region" description="Helical" evidence="6">
    <location>
        <begin position="775"/>
        <end position="799"/>
    </location>
</feature>
<dbReference type="InterPro" id="IPR013162">
    <property type="entry name" value="CD80_C2-set"/>
</dbReference>
<evidence type="ECO:0000256" key="4">
    <source>
        <dbReference type="ARBA" id="ARBA00023180"/>
    </source>
</evidence>
<evidence type="ECO:0000256" key="5">
    <source>
        <dbReference type="ARBA" id="ARBA00023319"/>
    </source>
</evidence>
<protein>
    <recommendedName>
        <fullName evidence="8">Ig-like domain-containing protein</fullName>
    </recommendedName>
</protein>
<dbReference type="InterPro" id="IPR003599">
    <property type="entry name" value="Ig_sub"/>
</dbReference>
<keyword evidence="3" id="KW-1015">Disulfide bond</keyword>
<dbReference type="Pfam" id="PF08205">
    <property type="entry name" value="C2-set_2"/>
    <property type="match status" value="1"/>
</dbReference>
<keyword evidence="5" id="KW-0393">Immunoglobulin domain</keyword>
<evidence type="ECO:0000259" key="8">
    <source>
        <dbReference type="PROSITE" id="PS50835"/>
    </source>
</evidence>
<evidence type="ECO:0000313" key="10">
    <source>
        <dbReference type="Proteomes" id="UP000748531"/>
    </source>
</evidence>
<keyword evidence="6" id="KW-0812">Transmembrane</keyword>
<keyword evidence="7" id="KW-0732">Signal</keyword>
<dbReference type="GO" id="GO:0005886">
    <property type="term" value="C:plasma membrane"/>
    <property type="evidence" value="ECO:0007669"/>
    <property type="project" value="TreeGrafter"/>
</dbReference>
<comment type="subcellular location">
    <subcellularLocation>
        <location evidence="1">Membrane</location>
        <topology evidence="1">Single-pass type I membrane protein</topology>
    </subcellularLocation>
</comment>
<keyword evidence="10" id="KW-1185">Reference proteome</keyword>
<evidence type="ECO:0000256" key="1">
    <source>
        <dbReference type="ARBA" id="ARBA00004479"/>
    </source>
</evidence>
<dbReference type="SMART" id="SM00408">
    <property type="entry name" value="IGc2"/>
    <property type="match status" value="2"/>
</dbReference>
<gene>
    <name evidence="9" type="ORF">PHET_00105</name>
</gene>
<dbReference type="CDD" id="cd00096">
    <property type="entry name" value="Ig"/>
    <property type="match status" value="1"/>
</dbReference>
<dbReference type="Gene3D" id="2.60.40.10">
    <property type="entry name" value="Immunoglobulins"/>
    <property type="match status" value="3"/>
</dbReference>
<keyword evidence="4" id="KW-0325">Glycoprotein</keyword>
<proteinExistence type="predicted"/>
<reference evidence="9" key="1">
    <citation type="submission" date="2019-05" db="EMBL/GenBank/DDBJ databases">
        <title>Annotation for the trematode Paragonimus heterotremus.</title>
        <authorList>
            <person name="Choi Y.-J."/>
        </authorList>
    </citation>
    <scope>NUCLEOTIDE SEQUENCE</scope>
    <source>
        <strain evidence="9">LC</strain>
    </source>
</reference>
<dbReference type="OrthoDB" id="10015491at2759"/>
<feature type="domain" description="Ig-like" evidence="8">
    <location>
        <begin position="43"/>
        <end position="151"/>
    </location>
</feature>
<dbReference type="Proteomes" id="UP000748531">
    <property type="component" value="Unassembled WGS sequence"/>
</dbReference>
<dbReference type="InterPro" id="IPR007110">
    <property type="entry name" value="Ig-like_dom"/>
</dbReference>
<evidence type="ECO:0000313" key="9">
    <source>
        <dbReference type="EMBL" id="KAF5406373.1"/>
    </source>
</evidence>
<dbReference type="PANTHER" id="PTHR11640:SF31">
    <property type="entry name" value="IRREGULAR CHIASM C-ROUGHEST PROTEIN-RELATED"/>
    <property type="match status" value="1"/>
</dbReference>
<dbReference type="GO" id="GO:0005911">
    <property type="term" value="C:cell-cell junction"/>
    <property type="evidence" value="ECO:0007669"/>
    <property type="project" value="TreeGrafter"/>
</dbReference>